<evidence type="ECO:0000313" key="4">
    <source>
        <dbReference type="Proteomes" id="UP000186955"/>
    </source>
</evidence>
<dbReference type="PANTHER" id="PTHR21198">
    <property type="entry name" value="GLUTAMATE RACEMASE"/>
    <property type="match status" value="1"/>
</dbReference>
<dbReference type="InterPro" id="IPR001920">
    <property type="entry name" value="Asp/Glu_race"/>
</dbReference>
<proteinExistence type="inferred from homology"/>
<dbReference type="Pfam" id="PF01177">
    <property type="entry name" value="Asp_Glu_race"/>
    <property type="match status" value="1"/>
</dbReference>
<keyword evidence="4" id="KW-1185">Reference proteome</keyword>
<dbReference type="EMBL" id="MNBE01000358">
    <property type="protein sequence ID" value="OKP10326.1"/>
    <property type="molecule type" value="Genomic_DNA"/>
</dbReference>
<dbReference type="InterPro" id="IPR004380">
    <property type="entry name" value="Asp_race"/>
</dbReference>
<dbReference type="InterPro" id="IPR015942">
    <property type="entry name" value="Asp/Glu/hydantoin_racemase"/>
</dbReference>
<dbReference type="InterPro" id="IPR033134">
    <property type="entry name" value="Asp/Glu_racemase_AS_2"/>
</dbReference>
<dbReference type="GO" id="GO:0047661">
    <property type="term" value="F:amino-acid racemase activity"/>
    <property type="evidence" value="ECO:0007669"/>
    <property type="project" value="InterPro"/>
</dbReference>
<dbReference type="Proteomes" id="UP000186955">
    <property type="component" value="Unassembled WGS sequence"/>
</dbReference>
<evidence type="ECO:0008006" key="5">
    <source>
        <dbReference type="Google" id="ProtNLM"/>
    </source>
</evidence>
<sequence>MKTIGIIGGLAWPSTITYYSTINRLVSSKLGPEHCAELILVQADFKEILHWIRTKEWELLGKKLLALAKHLESSGADFIVIACNTVHRALPLSENKIALPILHIVDASLERILQLGLKRVGLIGSPLTMTDEYFAGRLADHQVEVVPPSKDDQRTIHDALRNEFVQGLFLPETRVRFKEVISRLAEEGAEAVILGCTEFGILLKEEESPVLLIDTAVVHCEAAVSMAMV</sequence>
<keyword evidence="2" id="KW-0413">Isomerase</keyword>
<dbReference type="NCBIfam" id="TIGR00035">
    <property type="entry name" value="asp_race"/>
    <property type="match status" value="1"/>
</dbReference>
<organism evidence="3 4">
    <name type="scientific">Penicillium subrubescens</name>
    <dbReference type="NCBI Taxonomy" id="1316194"/>
    <lineage>
        <taxon>Eukaryota</taxon>
        <taxon>Fungi</taxon>
        <taxon>Dikarya</taxon>
        <taxon>Ascomycota</taxon>
        <taxon>Pezizomycotina</taxon>
        <taxon>Eurotiomycetes</taxon>
        <taxon>Eurotiomycetidae</taxon>
        <taxon>Eurotiales</taxon>
        <taxon>Aspergillaceae</taxon>
        <taxon>Penicillium</taxon>
    </lineage>
</organism>
<name>A0A1Q5UCV8_9EURO</name>
<evidence type="ECO:0000313" key="3">
    <source>
        <dbReference type="EMBL" id="OKP10326.1"/>
    </source>
</evidence>
<dbReference type="PROSITE" id="PS00924">
    <property type="entry name" value="ASP_GLU_RACEMASE_2"/>
    <property type="match status" value="1"/>
</dbReference>
<comment type="similarity">
    <text evidence="1">Belongs to the aspartate/glutamate racemases family.</text>
</comment>
<dbReference type="OrthoDB" id="187836at2759"/>
<evidence type="ECO:0000256" key="1">
    <source>
        <dbReference type="ARBA" id="ARBA00007847"/>
    </source>
</evidence>
<dbReference type="Gene3D" id="3.40.50.1860">
    <property type="match status" value="2"/>
</dbReference>
<gene>
    <name evidence="3" type="ORF">PENSUB_4243</name>
</gene>
<accession>A0A1Q5UCV8</accession>
<dbReference type="STRING" id="1316194.A0A1Q5UCV8"/>
<dbReference type="SUPFAM" id="SSF53681">
    <property type="entry name" value="Aspartate/glutamate racemase"/>
    <property type="match status" value="2"/>
</dbReference>
<dbReference type="PANTHER" id="PTHR21198:SF7">
    <property type="entry name" value="ASPARTATE-GLUTAMATE RACEMASE FAMILY"/>
    <property type="match status" value="1"/>
</dbReference>
<comment type="caution">
    <text evidence="3">The sequence shown here is derived from an EMBL/GenBank/DDBJ whole genome shotgun (WGS) entry which is preliminary data.</text>
</comment>
<reference evidence="3 4" key="1">
    <citation type="submission" date="2016-10" db="EMBL/GenBank/DDBJ databases">
        <title>Genome sequence of the ascomycete fungus Penicillium subrubescens.</title>
        <authorList>
            <person name="De Vries R.P."/>
            <person name="Peng M."/>
            <person name="Dilokpimol A."/>
            <person name="Hilden K."/>
            <person name="Makela M.R."/>
            <person name="Grigoriev I."/>
            <person name="Riley R."/>
            <person name="Granchi Z."/>
        </authorList>
    </citation>
    <scope>NUCLEOTIDE SEQUENCE [LARGE SCALE GENOMIC DNA]</scope>
    <source>
        <strain evidence="3 4">CBS 132785</strain>
    </source>
</reference>
<protein>
    <recommendedName>
        <fullName evidence="5">Aspartate racemase</fullName>
    </recommendedName>
</protein>
<evidence type="ECO:0000256" key="2">
    <source>
        <dbReference type="ARBA" id="ARBA00023235"/>
    </source>
</evidence>
<dbReference type="AlphaFoldDB" id="A0A1Q5UCV8"/>